<organism evidence="2">
    <name type="scientific">Thermofilum adornatum</name>
    <dbReference type="NCBI Taxonomy" id="1365176"/>
    <lineage>
        <taxon>Archaea</taxon>
        <taxon>Thermoproteota</taxon>
        <taxon>Thermoprotei</taxon>
        <taxon>Thermofilales</taxon>
        <taxon>Thermofilaceae</taxon>
        <taxon>Thermofilum</taxon>
    </lineage>
</organism>
<accession>A0A7C1CF91</accession>
<comment type="caution">
    <text evidence="2">The sequence shown here is derived from an EMBL/GenBank/DDBJ whole genome shotgun (WGS) entry which is preliminary data.</text>
</comment>
<reference evidence="2" key="1">
    <citation type="journal article" date="2020" name="mSystems">
        <title>Genome- and Community-Level Interaction Insights into Carbon Utilization and Element Cycling Functions of Hydrothermarchaeota in Hydrothermal Sediment.</title>
        <authorList>
            <person name="Zhou Z."/>
            <person name="Liu Y."/>
            <person name="Xu W."/>
            <person name="Pan J."/>
            <person name="Luo Z.H."/>
            <person name="Li M."/>
        </authorList>
    </citation>
    <scope>NUCLEOTIDE SEQUENCE [LARGE SCALE GENOMIC DNA]</scope>
    <source>
        <strain evidence="2">SpSt-116</strain>
    </source>
</reference>
<feature type="domain" description="SpoVT-AbrB" evidence="1">
    <location>
        <begin position="1"/>
        <end position="44"/>
    </location>
</feature>
<dbReference type="InterPro" id="IPR007159">
    <property type="entry name" value="SpoVT-AbrB_dom"/>
</dbReference>
<proteinExistence type="predicted"/>
<protein>
    <submittedName>
        <fullName evidence="2">AbrB/MazE/SpoVT family DNA-binding domain-containing protein</fullName>
    </submittedName>
</protein>
<dbReference type="Gene3D" id="2.10.260.10">
    <property type="match status" value="1"/>
</dbReference>
<dbReference type="InterPro" id="IPR037914">
    <property type="entry name" value="SpoVT-AbrB_sf"/>
</dbReference>
<keyword evidence="2" id="KW-0238">DNA-binding</keyword>
<dbReference type="SMART" id="SM00966">
    <property type="entry name" value="SpoVT_AbrB"/>
    <property type="match status" value="1"/>
</dbReference>
<sequence length="79" mass="8990">MTSDFKVEIPEELRKKLGIKPGDRFIVKIEKGAIILQPLRPKEALEILETIADRYLGGPRRINAVRLVEESLNREAGIH</sequence>
<dbReference type="NCBIfam" id="TIGR01439">
    <property type="entry name" value="lp_hng_hel_AbrB"/>
    <property type="match status" value="1"/>
</dbReference>
<name>A0A7C1CF91_9CREN</name>
<dbReference type="SUPFAM" id="SSF89447">
    <property type="entry name" value="AbrB/MazE/MraZ-like"/>
    <property type="match status" value="1"/>
</dbReference>
<evidence type="ECO:0000313" key="2">
    <source>
        <dbReference type="EMBL" id="HDP14814.1"/>
    </source>
</evidence>
<dbReference type="EMBL" id="DSAY01000065">
    <property type="protein sequence ID" value="HDP14814.1"/>
    <property type="molecule type" value="Genomic_DNA"/>
</dbReference>
<evidence type="ECO:0000259" key="1">
    <source>
        <dbReference type="SMART" id="SM00966"/>
    </source>
</evidence>
<gene>
    <name evidence="2" type="ORF">ENN26_03425</name>
</gene>
<dbReference type="Pfam" id="PF04014">
    <property type="entry name" value="MazE_antitoxin"/>
    <property type="match status" value="1"/>
</dbReference>
<dbReference type="AlphaFoldDB" id="A0A7C1CF91"/>
<dbReference type="GO" id="GO:0003677">
    <property type="term" value="F:DNA binding"/>
    <property type="evidence" value="ECO:0007669"/>
    <property type="project" value="UniProtKB-KW"/>
</dbReference>